<reference evidence="1" key="1">
    <citation type="journal article" date="2017" name="Nature">
        <title>The sunflower genome provides insights into oil metabolism, flowering and Asterid evolution.</title>
        <authorList>
            <person name="Badouin H."/>
            <person name="Gouzy J."/>
            <person name="Grassa C.J."/>
            <person name="Murat F."/>
            <person name="Staton S.E."/>
            <person name="Cottret L."/>
            <person name="Lelandais-Briere C."/>
            <person name="Owens G.L."/>
            <person name="Carrere S."/>
            <person name="Mayjonade B."/>
            <person name="Legrand L."/>
            <person name="Gill N."/>
            <person name="Kane N.C."/>
            <person name="Bowers J.E."/>
            <person name="Hubner S."/>
            <person name="Bellec A."/>
            <person name="Berard A."/>
            <person name="Berges H."/>
            <person name="Blanchet N."/>
            <person name="Boniface M.C."/>
            <person name="Brunel D."/>
            <person name="Catrice O."/>
            <person name="Chaidir N."/>
            <person name="Claudel C."/>
            <person name="Donnadieu C."/>
            <person name="Faraut T."/>
            <person name="Fievet G."/>
            <person name="Helmstetter N."/>
            <person name="King M."/>
            <person name="Knapp S.J."/>
            <person name="Lai Z."/>
            <person name="Le Paslier M.C."/>
            <person name="Lippi Y."/>
            <person name="Lorenzon L."/>
            <person name="Mandel J.R."/>
            <person name="Marage G."/>
            <person name="Marchand G."/>
            <person name="Marquand E."/>
            <person name="Bret-Mestries E."/>
            <person name="Morien E."/>
            <person name="Nambeesan S."/>
            <person name="Nguyen T."/>
            <person name="Pegot-Espagnet P."/>
            <person name="Pouilly N."/>
            <person name="Raftis F."/>
            <person name="Sallet E."/>
            <person name="Schiex T."/>
            <person name="Thomas J."/>
            <person name="Vandecasteele C."/>
            <person name="Vares D."/>
            <person name="Vear F."/>
            <person name="Vautrin S."/>
            <person name="Crespi M."/>
            <person name="Mangin B."/>
            <person name="Burke J.M."/>
            <person name="Salse J."/>
            <person name="Munos S."/>
            <person name="Vincourt P."/>
            <person name="Rieseberg L.H."/>
            <person name="Langlade N.B."/>
        </authorList>
    </citation>
    <scope>NUCLEOTIDE SEQUENCE</scope>
    <source>
        <tissue evidence="1">Leaves</tissue>
    </source>
</reference>
<sequence>MFPYQPTTHSTCHSTGSVTVVISLLGPFTHNNVHNTPHTGCNLVITKT</sequence>
<keyword evidence="2" id="KW-1185">Reference proteome</keyword>
<accession>A0A9K3MWB7</accession>
<reference evidence="1" key="2">
    <citation type="submission" date="2020-06" db="EMBL/GenBank/DDBJ databases">
        <title>Helianthus annuus Genome sequencing and assembly Release 2.</title>
        <authorList>
            <person name="Gouzy J."/>
            <person name="Langlade N."/>
            <person name="Munos S."/>
        </authorList>
    </citation>
    <scope>NUCLEOTIDE SEQUENCE</scope>
    <source>
        <tissue evidence="1">Leaves</tissue>
    </source>
</reference>
<dbReference type="EMBL" id="MNCJ02000327">
    <property type="protein sequence ID" value="KAF5777938.1"/>
    <property type="molecule type" value="Genomic_DNA"/>
</dbReference>
<evidence type="ECO:0000313" key="1">
    <source>
        <dbReference type="EMBL" id="KAF5777938.1"/>
    </source>
</evidence>
<dbReference type="Proteomes" id="UP000215914">
    <property type="component" value="Unassembled WGS sequence"/>
</dbReference>
<proteinExistence type="predicted"/>
<dbReference type="AlphaFoldDB" id="A0A9K3MWB7"/>
<name>A0A9K3MWB7_HELAN</name>
<comment type="caution">
    <text evidence="1">The sequence shown here is derived from an EMBL/GenBank/DDBJ whole genome shotgun (WGS) entry which is preliminary data.</text>
</comment>
<gene>
    <name evidence="1" type="ORF">HanXRQr2_Chr12g0541651</name>
</gene>
<organism evidence="1 2">
    <name type="scientific">Helianthus annuus</name>
    <name type="common">Common sunflower</name>
    <dbReference type="NCBI Taxonomy" id="4232"/>
    <lineage>
        <taxon>Eukaryota</taxon>
        <taxon>Viridiplantae</taxon>
        <taxon>Streptophyta</taxon>
        <taxon>Embryophyta</taxon>
        <taxon>Tracheophyta</taxon>
        <taxon>Spermatophyta</taxon>
        <taxon>Magnoliopsida</taxon>
        <taxon>eudicotyledons</taxon>
        <taxon>Gunneridae</taxon>
        <taxon>Pentapetalae</taxon>
        <taxon>asterids</taxon>
        <taxon>campanulids</taxon>
        <taxon>Asterales</taxon>
        <taxon>Asteraceae</taxon>
        <taxon>Asteroideae</taxon>
        <taxon>Heliantheae alliance</taxon>
        <taxon>Heliantheae</taxon>
        <taxon>Helianthus</taxon>
    </lineage>
</organism>
<dbReference type="Gramene" id="mRNA:HanXRQr2_Chr12g0541651">
    <property type="protein sequence ID" value="mRNA:HanXRQr2_Chr12g0541651"/>
    <property type="gene ID" value="HanXRQr2_Chr12g0541651"/>
</dbReference>
<evidence type="ECO:0000313" key="2">
    <source>
        <dbReference type="Proteomes" id="UP000215914"/>
    </source>
</evidence>
<protein>
    <submittedName>
        <fullName evidence="1">Uncharacterized protein</fullName>
    </submittedName>
</protein>